<gene>
    <name evidence="1" type="ORF">Lnau_0128</name>
</gene>
<name>A0A0W0X479_9GAMM</name>
<organism evidence="1 2">
    <name type="scientific">Legionella nautarum</name>
    <dbReference type="NCBI Taxonomy" id="45070"/>
    <lineage>
        <taxon>Bacteria</taxon>
        <taxon>Pseudomonadati</taxon>
        <taxon>Pseudomonadota</taxon>
        <taxon>Gammaproteobacteria</taxon>
        <taxon>Legionellales</taxon>
        <taxon>Legionellaceae</taxon>
        <taxon>Legionella</taxon>
    </lineage>
</organism>
<dbReference type="Proteomes" id="UP000054725">
    <property type="component" value="Unassembled WGS sequence"/>
</dbReference>
<keyword evidence="2" id="KW-1185">Reference proteome</keyword>
<evidence type="ECO:0000313" key="2">
    <source>
        <dbReference type="Proteomes" id="UP000054725"/>
    </source>
</evidence>
<reference evidence="1 2" key="1">
    <citation type="submission" date="2015-11" db="EMBL/GenBank/DDBJ databases">
        <title>Genomic analysis of 38 Legionella species identifies large and diverse effector repertoires.</title>
        <authorList>
            <person name="Burstein D."/>
            <person name="Amaro F."/>
            <person name="Zusman T."/>
            <person name="Lifshitz Z."/>
            <person name="Cohen O."/>
            <person name="Gilbert J.A."/>
            <person name="Pupko T."/>
            <person name="Shuman H.A."/>
            <person name="Segal G."/>
        </authorList>
    </citation>
    <scope>NUCLEOTIDE SEQUENCE [LARGE SCALE GENOMIC DNA]</scope>
    <source>
        <strain evidence="1 2">ATCC 49506</strain>
    </source>
</reference>
<sequence>MPTYRVFSAVGRDDSRVYNNAEQVAGREDKVSRGDSPDCRPCSFTLPSKARIYTRS</sequence>
<comment type="caution">
    <text evidence="1">The sequence shown here is derived from an EMBL/GenBank/DDBJ whole genome shotgun (WGS) entry which is preliminary data.</text>
</comment>
<accession>A0A0W0X479</accession>
<evidence type="ECO:0000313" key="1">
    <source>
        <dbReference type="EMBL" id="KTD39361.1"/>
    </source>
</evidence>
<protein>
    <submittedName>
        <fullName evidence="1">Uncharacterized protein</fullName>
    </submittedName>
</protein>
<dbReference type="AlphaFoldDB" id="A0A0W0X479"/>
<proteinExistence type="predicted"/>
<dbReference type="STRING" id="45070.Lnau_0128"/>
<dbReference type="EMBL" id="LNYO01000001">
    <property type="protein sequence ID" value="KTD39361.1"/>
    <property type="molecule type" value="Genomic_DNA"/>
</dbReference>